<dbReference type="PANTHER" id="PTHR13237">
    <property type="entry name" value="SOMETHING ABOUT SILENCING PROTEIN 10-RELATED"/>
    <property type="match status" value="1"/>
</dbReference>
<dbReference type="KEGG" id="cam:105852750"/>
<keyword evidence="1" id="KW-1185">Reference proteome</keyword>
<dbReference type="GeneID" id="105852750"/>
<dbReference type="Proteomes" id="UP000087171">
    <property type="component" value="Unplaced"/>
</dbReference>
<dbReference type="Pfam" id="PF04000">
    <property type="entry name" value="Sas10_Utp3"/>
    <property type="match status" value="1"/>
</dbReference>
<dbReference type="OrthoDB" id="203440at2759"/>
<reference evidence="2" key="1">
    <citation type="submission" date="2025-08" db="UniProtKB">
        <authorList>
            <consortium name="RefSeq"/>
        </authorList>
    </citation>
    <scope>IDENTIFICATION</scope>
    <source>
        <tissue evidence="2">Etiolated seedlings</tissue>
    </source>
</reference>
<dbReference type="InterPro" id="IPR007146">
    <property type="entry name" value="Sas10/Utp3/C1D"/>
</dbReference>
<name>A0A1S3EHJ2_CICAR</name>
<organism evidence="1 2">
    <name type="scientific">Cicer arietinum</name>
    <name type="common">Chickpea</name>
    <name type="synonym">Garbanzo</name>
    <dbReference type="NCBI Taxonomy" id="3827"/>
    <lineage>
        <taxon>Eukaryota</taxon>
        <taxon>Viridiplantae</taxon>
        <taxon>Streptophyta</taxon>
        <taxon>Embryophyta</taxon>
        <taxon>Tracheophyta</taxon>
        <taxon>Spermatophyta</taxon>
        <taxon>Magnoliopsida</taxon>
        <taxon>eudicotyledons</taxon>
        <taxon>Gunneridae</taxon>
        <taxon>Pentapetalae</taxon>
        <taxon>rosids</taxon>
        <taxon>fabids</taxon>
        <taxon>Fabales</taxon>
        <taxon>Fabaceae</taxon>
        <taxon>Papilionoideae</taxon>
        <taxon>50 kb inversion clade</taxon>
        <taxon>NPAAA clade</taxon>
        <taxon>Hologalegina</taxon>
        <taxon>IRL clade</taxon>
        <taxon>Cicereae</taxon>
        <taxon>Cicer</taxon>
    </lineage>
</organism>
<dbReference type="STRING" id="3827.A0A1S3EHJ2"/>
<dbReference type="AlphaFoldDB" id="A0A1S3EHJ2"/>
<dbReference type="GO" id="GO:0032040">
    <property type="term" value="C:small-subunit processome"/>
    <property type="evidence" value="ECO:0007669"/>
    <property type="project" value="TreeGrafter"/>
</dbReference>
<dbReference type="PANTHER" id="PTHR13237:SF9">
    <property type="entry name" value="NEUROGUIDIN"/>
    <property type="match status" value="1"/>
</dbReference>
<evidence type="ECO:0000313" key="2">
    <source>
        <dbReference type="RefSeq" id="XP_012574844.1"/>
    </source>
</evidence>
<dbReference type="GO" id="GO:0000462">
    <property type="term" value="P:maturation of SSU-rRNA from tricistronic rRNA transcript (SSU-rRNA, 5.8S rRNA, LSU-rRNA)"/>
    <property type="evidence" value="ECO:0007669"/>
    <property type="project" value="TreeGrafter"/>
</dbReference>
<gene>
    <name evidence="2" type="primary">LOC105852750</name>
</gene>
<dbReference type="RefSeq" id="XP_012574844.1">
    <property type="nucleotide sequence ID" value="XM_012719390.2"/>
</dbReference>
<sequence>MEKPENHFNNDNNREREASHLAALLKEMKEGLDTVRLKIQTLTAKVKSQNSTADGFSYLEAKNLLLLNYCQSLVYYLLRKAKGYSIEDHPVVRSIVEIRLFLEKVRFILSPLYIYIRQYVSTITLNR</sequence>
<accession>A0A1S3EHJ2</accession>
<proteinExistence type="predicted"/>
<evidence type="ECO:0000313" key="1">
    <source>
        <dbReference type="Proteomes" id="UP000087171"/>
    </source>
</evidence>
<protein>
    <submittedName>
        <fullName evidence="2">Neuroguidin-like</fullName>
    </submittedName>
</protein>